<evidence type="ECO:0000313" key="12">
    <source>
        <dbReference type="RefSeq" id="XP_023179219.1"/>
    </source>
</evidence>
<keyword evidence="9" id="KW-0325">Glycoprotein</keyword>
<keyword evidence="8 10" id="KW-0472">Membrane</keyword>
<dbReference type="GeneID" id="111605109"/>
<name>A0A6J1MJB4_DROHY</name>
<comment type="subcellular location">
    <subcellularLocation>
        <location evidence="1">Golgi apparatus membrane</location>
        <topology evidence="1">Single-pass type II membrane protein</topology>
    </subcellularLocation>
</comment>
<dbReference type="KEGG" id="dhe:111605109"/>
<evidence type="ECO:0000256" key="10">
    <source>
        <dbReference type="SAM" id="Phobius"/>
    </source>
</evidence>
<dbReference type="InterPro" id="IPR005331">
    <property type="entry name" value="Sulfotransferase"/>
</dbReference>
<proteinExistence type="inferred from homology"/>
<evidence type="ECO:0000256" key="6">
    <source>
        <dbReference type="ARBA" id="ARBA00022989"/>
    </source>
</evidence>
<evidence type="ECO:0000256" key="4">
    <source>
        <dbReference type="ARBA" id="ARBA00022692"/>
    </source>
</evidence>
<dbReference type="Gene3D" id="3.40.50.300">
    <property type="entry name" value="P-loop containing nucleotide triphosphate hydrolases"/>
    <property type="match status" value="1"/>
</dbReference>
<dbReference type="GO" id="GO:0000139">
    <property type="term" value="C:Golgi membrane"/>
    <property type="evidence" value="ECO:0007669"/>
    <property type="project" value="UniProtKB-SubCell"/>
</dbReference>
<keyword evidence="6 10" id="KW-1133">Transmembrane helix</keyword>
<evidence type="ECO:0000256" key="8">
    <source>
        <dbReference type="ARBA" id="ARBA00023136"/>
    </source>
</evidence>
<evidence type="ECO:0000256" key="5">
    <source>
        <dbReference type="ARBA" id="ARBA00022968"/>
    </source>
</evidence>
<evidence type="ECO:0000256" key="2">
    <source>
        <dbReference type="ARBA" id="ARBA00010569"/>
    </source>
</evidence>
<sequence length="409" mass="47895">MSLNADRSYKMKLRDVENAFKYRRIPYPKRSVELIALLAISCTFFLFMHTNKLNSRLKEMEVKLQPSEFSALGLTGNHISGHDAGKHDDINTLHGTYQYLKSTGQLDTLTAAQLNNTPKAEREFVLFNRLEKVGSQSMTKLLGHLGALHGFATYRNEIPPTKKIVYNFKEELAFAEELLELEEPSAYVEHTNWINFTAHDMPRPIYINLVRHPIQKVISAYYYHRHPMIYANSLLRNPNKPTERKEFFERSFNDCVRQRIAPECVFDSHLPYNQDWRRFTLHLCGNQNVCTHFNSEMATQIAKLHVEKEYAVVGSWEDTNITLAVLEAYIPRFFTDATNQYYSHQEKFMINATPHDSHLDEDVEAYLKQQFAYEIELYHFCKQRLYKQYIAIRKQVQVQDSSSTENRSV</sequence>
<comment type="similarity">
    <text evidence="2">Belongs to the sulfotransferase 3 family.</text>
</comment>
<keyword evidence="11" id="KW-1185">Reference proteome</keyword>
<keyword evidence="3" id="KW-0808">Transferase</keyword>
<dbReference type="GO" id="GO:0008146">
    <property type="term" value="F:sulfotransferase activity"/>
    <property type="evidence" value="ECO:0007669"/>
    <property type="project" value="InterPro"/>
</dbReference>
<evidence type="ECO:0000256" key="1">
    <source>
        <dbReference type="ARBA" id="ARBA00004323"/>
    </source>
</evidence>
<feature type="transmembrane region" description="Helical" evidence="10">
    <location>
        <begin position="31"/>
        <end position="48"/>
    </location>
</feature>
<dbReference type="SUPFAM" id="SSF52540">
    <property type="entry name" value="P-loop containing nucleoside triphosphate hydrolases"/>
    <property type="match status" value="1"/>
</dbReference>
<dbReference type="OrthoDB" id="10019582at2759"/>
<organism evidence="11 12">
    <name type="scientific">Drosophila hydei</name>
    <name type="common">Fruit fly</name>
    <dbReference type="NCBI Taxonomy" id="7224"/>
    <lineage>
        <taxon>Eukaryota</taxon>
        <taxon>Metazoa</taxon>
        <taxon>Ecdysozoa</taxon>
        <taxon>Arthropoda</taxon>
        <taxon>Hexapoda</taxon>
        <taxon>Insecta</taxon>
        <taxon>Pterygota</taxon>
        <taxon>Neoptera</taxon>
        <taxon>Endopterygota</taxon>
        <taxon>Diptera</taxon>
        <taxon>Brachycera</taxon>
        <taxon>Muscomorpha</taxon>
        <taxon>Ephydroidea</taxon>
        <taxon>Drosophilidae</taxon>
        <taxon>Drosophila</taxon>
    </lineage>
</organism>
<protein>
    <submittedName>
        <fullName evidence="12">Heparan sulfate 2-O-sulfotransferase pipe isoform X2</fullName>
    </submittedName>
</protein>
<dbReference type="RefSeq" id="XP_023179219.1">
    <property type="nucleotide sequence ID" value="XM_023323451.2"/>
</dbReference>
<evidence type="ECO:0000256" key="9">
    <source>
        <dbReference type="ARBA" id="ARBA00023180"/>
    </source>
</evidence>
<dbReference type="Pfam" id="PF03567">
    <property type="entry name" value="Sulfotransfer_2"/>
    <property type="match status" value="1"/>
</dbReference>
<keyword evidence="5" id="KW-0735">Signal-anchor</keyword>
<keyword evidence="4 10" id="KW-0812">Transmembrane</keyword>
<dbReference type="InterPro" id="IPR007734">
    <property type="entry name" value="Heparan_SO4_2-O-STrfase"/>
</dbReference>
<keyword evidence="7" id="KW-0333">Golgi apparatus</keyword>
<evidence type="ECO:0000256" key="7">
    <source>
        <dbReference type="ARBA" id="ARBA00023034"/>
    </source>
</evidence>
<dbReference type="PANTHER" id="PTHR12129">
    <property type="entry name" value="HEPARAN SULFATE 2-O-SULFOTRANSFERASE"/>
    <property type="match status" value="1"/>
</dbReference>
<accession>A0A6J1MJB4</accession>
<dbReference type="Proteomes" id="UP000504633">
    <property type="component" value="Unplaced"/>
</dbReference>
<dbReference type="InterPro" id="IPR027417">
    <property type="entry name" value="P-loop_NTPase"/>
</dbReference>
<dbReference type="AlphaFoldDB" id="A0A6J1MJB4"/>
<gene>
    <name evidence="12" type="primary">LOC111605109</name>
</gene>
<evidence type="ECO:0000256" key="3">
    <source>
        <dbReference type="ARBA" id="ARBA00022679"/>
    </source>
</evidence>
<evidence type="ECO:0000313" key="11">
    <source>
        <dbReference type="Proteomes" id="UP000504633"/>
    </source>
</evidence>
<dbReference type="PANTHER" id="PTHR12129:SF20">
    <property type="entry name" value="HEPARAN SULFATE 2-O-SULFOTRANSFERASE PIPE"/>
    <property type="match status" value="1"/>
</dbReference>
<dbReference type="CTD" id="5304"/>
<reference evidence="12" key="1">
    <citation type="submission" date="2025-08" db="UniProtKB">
        <authorList>
            <consortium name="RefSeq"/>
        </authorList>
    </citation>
    <scope>IDENTIFICATION</scope>
    <source>
        <strain evidence="12">15085-1641.00</strain>
        <tissue evidence="12">Whole body</tissue>
    </source>
</reference>